<evidence type="ECO:0000256" key="1">
    <source>
        <dbReference type="SAM" id="MobiDB-lite"/>
    </source>
</evidence>
<dbReference type="AlphaFoldDB" id="A0A2M4CFL7"/>
<name>A0A2M4CFL7_9DIPT</name>
<feature type="region of interest" description="Disordered" evidence="1">
    <location>
        <begin position="33"/>
        <end position="67"/>
    </location>
</feature>
<feature type="compositionally biased region" description="Basic residues" evidence="1">
    <location>
        <begin position="57"/>
        <end position="67"/>
    </location>
</feature>
<dbReference type="EMBL" id="GGFJ01014810">
    <property type="protein sequence ID" value="MBW63951.1"/>
    <property type="molecule type" value="Transcribed_RNA"/>
</dbReference>
<evidence type="ECO:0000313" key="2">
    <source>
        <dbReference type="EMBL" id="MBW63951.1"/>
    </source>
</evidence>
<organism evidence="2">
    <name type="scientific">Anopheles marajoara</name>
    <dbReference type="NCBI Taxonomy" id="58244"/>
    <lineage>
        <taxon>Eukaryota</taxon>
        <taxon>Metazoa</taxon>
        <taxon>Ecdysozoa</taxon>
        <taxon>Arthropoda</taxon>
        <taxon>Hexapoda</taxon>
        <taxon>Insecta</taxon>
        <taxon>Pterygota</taxon>
        <taxon>Neoptera</taxon>
        <taxon>Endopterygota</taxon>
        <taxon>Diptera</taxon>
        <taxon>Nematocera</taxon>
        <taxon>Culicoidea</taxon>
        <taxon>Culicidae</taxon>
        <taxon>Anophelinae</taxon>
        <taxon>Anopheles</taxon>
    </lineage>
</organism>
<protein>
    <submittedName>
        <fullName evidence="2">Putative secreted protein</fullName>
    </submittedName>
</protein>
<sequence>MPHALVSSSSFFAFSSFSSSSSLLDLLRSSPAERSGFHPISQRVKNHYSRSLLDPSRRRRQRQGNFK</sequence>
<reference evidence="2" key="1">
    <citation type="submission" date="2018-01" db="EMBL/GenBank/DDBJ databases">
        <title>An insight into the sialome of Amazonian anophelines.</title>
        <authorList>
            <person name="Ribeiro J.M."/>
            <person name="Scarpassa V."/>
            <person name="Calvo E."/>
        </authorList>
    </citation>
    <scope>NUCLEOTIDE SEQUENCE</scope>
    <source>
        <tissue evidence="2">Salivary glands</tissue>
    </source>
</reference>
<accession>A0A2M4CFL7</accession>
<proteinExistence type="predicted"/>